<accession>A0ABT8SGG1</accession>
<reference evidence="1" key="1">
    <citation type="submission" date="2023-06" db="EMBL/GenBank/DDBJ databases">
        <authorList>
            <person name="Jiang Y."/>
            <person name="Liu Q."/>
        </authorList>
    </citation>
    <scope>NUCLEOTIDE SEQUENCE</scope>
    <source>
        <strain evidence="1">CGMCC 1.12090</strain>
    </source>
</reference>
<dbReference type="EMBL" id="JAUKVY010000054">
    <property type="protein sequence ID" value="MDO1537953.1"/>
    <property type="molecule type" value="Genomic_DNA"/>
</dbReference>
<evidence type="ECO:0000313" key="1">
    <source>
        <dbReference type="EMBL" id="MDO1537953.1"/>
    </source>
</evidence>
<organism evidence="1 2">
    <name type="scientific">Variovorax ginsengisoli</name>
    <dbReference type="NCBI Taxonomy" id="363844"/>
    <lineage>
        <taxon>Bacteria</taxon>
        <taxon>Pseudomonadati</taxon>
        <taxon>Pseudomonadota</taxon>
        <taxon>Betaproteobacteria</taxon>
        <taxon>Burkholderiales</taxon>
        <taxon>Comamonadaceae</taxon>
        <taxon>Variovorax</taxon>
    </lineage>
</organism>
<name>A0ABT8SGG1_9BURK</name>
<gene>
    <name evidence="1" type="ORF">Q2T77_37580</name>
</gene>
<dbReference type="RefSeq" id="WP_301816365.1">
    <property type="nucleotide sequence ID" value="NZ_JAUJZH010000054.1"/>
</dbReference>
<sequence length="104" mass="11100">MPFVRRSVAAAVGLGLGVIASGCANYQPPPIFAGFLSPQISRTSCIDAVSRERKVPKEDVKPLYDSQTMEEGFYVVTLSIGAGQPNINCTVNENGVVSDVIRAR</sequence>
<comment type="caution">
    <text evidence="1">The sequence shown here is derived from an EMBL/GenBank/DDBJ whole genome shotgun (WGS) entry which is preliminary data.</text>
</comment>
<dbReference type="PROSITE" id="PS51257">
    <property type="entry name" value="PROKAR_LIPOPROTEIN"/>
    <property type="match status" value="1"/>
</dbReference>
<protein>
    <recommendedName>
        <fullName evidence="3">Lipoprotein</fullName>
    </recommendedName>
</protein>
<dbReference type="Proteomes" id="UP001169027">
    <property type="component" value="Unassembled WGS sequence"/>
</dbReference>
<evidence type="ECO:0008006" key="3">
    <source>
        <dbReference type="Google" id="ProtNLM"/>
    </source>
</evidence>
<proteinExistence type="predicted"/>
<keyword evidence="2" id="KW-1185">Reference proteome</keyword>
<evidence type="ECO:0000313" key="2">
    <source>
        <dbReference type="Proteomes" id="UP001169027"/>
    </source>
</evidence>